<evidence type="ECO:0000313" key="2">
    <source>
        <dbReference type="Proteomes" id="UP001165092"/>
    </source>
</evidence>
<dbReference type="RefSeq" id="WP_285758519.1">
    <property type="nucleotide sequence ID" value="NZ_BSQG01000002.1"/>
</dbReference>
<dbReference type="EMBL" id="BSQG01000002">
    <property type="protein sequence ID" value="GLU47437.1"/>
    <property type="molecule type" value="Genomic_DNA"/>
</dbReference>
<accession>A0A9W6P5I4</accession>
<sequence length="1021" mass="108561">MSSTTADPYGLETLRRHVLDGWANSAARFREDANTEEDYALGGYRDRVIVELAQNAADAARRAGSPGRLRLRLHDGEFSAANTGAALTAEGVQSLATLRASAKRDTGEGLVGRFGVGFTAVASVSDDVVIASRGGAVRWSRERAETVVGDELVGTGRAGTELADELGRRGGRVPLLRLPFPDHAEVPEGYDTSVVLRLRDSDAASVLAAQLAETGETLLLALPWLAEIEIDADGVTRLLSARRGEDGRVVTRVADGSGEHVRHWRTLTRTGRLTPEQLADRPTEERDRVDWSLTWAVVVDPDGGMAGLPGDVPRVVHAPTPSDEELHVPALLIGAFPLSPDRRRVASGPAADALITAAAGAYADLLCLLEARATWDLIPQDLMRGGEFDARFRAAAATALRDSPFLVTASGEPVRPRDAVAIEGGPELVGVLSGLAPNALPGDWNLRHPGLRALRLRAIALADLADLLGDLDREPAWWARLYAALRAAGQQGCDLGDLGALPVPLLDGRLVRGPRGLLLPTGDSFVSGALTPESLAPLGLRIVHPEAADTLLVRLGAIEANERAVLTDPLTRAAVENSLDADDPDEIARAVLELVAASGTTLEDAPWLAELALRDDEGEYGPASELLLPDSPLLDVFTDDAPFGVLAEDLAEDYDPGTLEAVGVLRLFAVCRAEDVTLGEALVHAQDELPLDSLEEWAADVSARLGDPALPPVVPELTGVRDLEFVREDRWERALELLSVPGPRSIVTEPTRVLGPDGRSVDVPSYTAWWLRTGALLDGQAPVELRSADADAALTGLYDEAPAALDPELARALGVHTDLTELLTDPDGADDLLERLGDPRRHVTRESLRRIWAALAEVPTDRVSPPSSVRAVRDGSIVVADADDTVVLDTPDLLPLLVGRPVVLAPAGCAAALADLLDLDLASESVEGRVTSSGEVRTVPGEVQSLLDTGPLTYLHHEKLLLGGSSVEWRDTGGQLHASTPDGLARALCWSAGQWPRRHLVAALLRDPQTLSELLAEADLD</sequence>
<comment type="caution">
    <text evidence="1">The sequence shown here is derived from an EMBL/GenBank/DDBJ whole genome shotgun (WGS) entry which is preliminary data.</text>
</comment>
<dbReference type="AlphaFoldDB" id="A0A9W6P5I4"/>
<evidence type="ECO:0000313" key="1">
    <source>
        <dbReference type="EMBL" id="GLU47437.1"/>
    </source>
</evidence>
<dbReference type="SUPFAM" id="SSF55874">
    <property type="entry name" value="ATPase domain of HSP90 chaperone/DNA topoisomerase II/histidine kinase"/>
    <property type="match status" value="1"/>
</dbReference>
<dbReference type="Proteomes" id="UP001165092">
    <property type="component" value="Unassembled WGS sequence"/>
</dbReference>
<organism evidence="1 2">
    <name type="scientific">Nocardiopsis ansamitocini</name>
    <dbReference type="NCBI Taxonomy" id="1670832"/>
    <lineage>
        <taxon>Bacteria</taxon>
        <taxon>Bacillati</taxon>
        <taxon>Actinomycetota</taxon>
        <taxon>Actinomycetes</taxon>
        <taxon>Streptosporangiales</taxon>
        <taxon>Nocardiopsidaceae</taxon>
        <taxon>Nocardiopsis</taxon>
    </lineage>
</organism>
<dbReference type="InterPro" id="IPR036890">
    <property type="entry name" value="HATPase_C_sf"/>
</dbReference>
<reference evidence="1" key="1">
    <citation type="submission" date="2023-02" db="EMBL/GenBank/DDBJ databases">
        <title>Nocardiopsis ansamitocini NBRC 112285.</title>
        <authorList>
            <person name="Ichikawa N."/>
            <person name="Sato H."/>
            <person name="Tonouchi N."/>
        </authorList>
    </citation>
    <scope>NUCLEOTIDE SEQUENCE</scope>
    <source>
        <strain evidence="1">NBRC 112285</strain>
    </source>
</reference>
<dbReference type="NCBIfam" id="NF047352">
    <property type="entry name" value="P_loop_sacsin"/>
    <property type="match status" value="1"/>
</dbReference>
<dbReference type="Gene3D" id="3.30.565.10">
    <property type="entry name" value="Histidine kinase-like ATPase, C-terminal domain"/>
    <property type="match status" value="1"/>
</dbReference>
<keyword evidence="2" id="KW-1185">Reference proteome</keyword>
<evidence type="ECO:0008006" key="3">
    <source>
        <dbReference type="Google" id="ProtNLM"/>
    </source>
</evidence>
<protein>
    <recommendedName>
        <fullName evidence="3">Molecular chaperone Hsp90</fullName>
    </recommendedName>
</protein>
<name>A0A9W6P5I4_9ACTN</name>
<gene>
    <name evidence="1" type="ORF">Nans01_17880</name>
</gene>
<proteinExistence type="predicted"/>